<keyword evidence="4" id="KW-1133">Transmembrane helix</keyword>
<dbReference type="InterPro" id="IPR002110">
    <property type="entry name" value="Ankyrin_rpt"/>
</dbReference>
<gene>
    <name evidence="6 7 8" type="primary">LOC111106471</name>
</gene>
<name>A0A8B8B2M1_CRAVI</name>
<dbReference type="PROSITE" id="PS50297">
    <property type="entry name" value="ANK_REP_REGION"/>
    <property type="match status" value="1"/>
</dbReference>
<evidence type="ECO:0000313" key="5">
    <source>
        <dbReference type="Proteomes" id="UP000694844"/>
    </source>
</evidence>
<accession>A0A8B8B2M1</accession>
<evidence type="ECO:0000313" key="6">
    <source>
        <dbReference type="RefSeq" id="XP_022296873.1"/>
    </source>
</evidence>
<dbReference type="Pfam" id="PF12796">
    <property type="entry name" value="Ank_2"/>
    <property type="match status" value="4"/>
</dbReference>
<dbReference type="KEGG" id="cvn:111106471"/>
<evidence type="ECO:0000256" key="1">
    <source>
        <dbReference type="ARBA" id="ARBA00022737"/>
    </source>
</evidence>
<reference evidence="6 7" key="1">
    <citation type="submission" date="2025-04" db="UniProtKB">
        <authorList>
            <consortium name="RefSeq"/>
        </authorList>
    </citation>
    <scope>IDENTIFICATION</scope>
    <source>
        <tissue evidence="6 7">Whole sample</tissue>
    </source>
</reference>
<organism evidence="5 7">
    <name type="scientific">Crassostrea virginica</name>
    <name type="common">Eastern oyster</name>
    <dbReference type="NCBI Taxonomy" id="6565"/>
    <lineage>
        <taxon>Eukaryota</taxon>
        <taxon>Metazoa</taxon>
        <taxon>Spiralia</taxon>
        <taxon>Lophotrochozoa</taxon>
        <taxon>Mollusca</taxon>
        <taxon>Bivalvia</taxon>
        <taxon>Autobranchia</taxon>
        <taxon>Pteriomorphia</taxon>
        <taxon>Ostreida</taxon>
        <taxon>Ostreoidea</taxon>
        <taxon>Ostreidae</taxon>
        <taxon>Crassostrea</taxon>
    </lineage>
</organism>
<dbReference type="PROSITE" id="PS50088">
    <property type="entry name" value="ANK_REPEAT"/>
    <property type="match status" value="1"/>
</dbReference>
<feature type="transmembrane region" description="Helical" evidence="4">
    <location>
        <begin position="6"/>
        <end position="23"/>
    </location>
</feature>
<evidence type="ECO:0000313" key="8">
    <source>
        <dbReference type="RefSeq" id="XP_022296875.1"/>
    </source>
</evidence>
<dbReference type="OrthoDB" id="6156851at2759"/>
<keyword evidence="2 3" id="KW-0040">ANK repeat</keyword>
<keyword evidence="1" id="KW-0677">Repeat</keyword>
<feature type="transmembrane region" description="Helical" evidence="4">
    <location>
        <begin position="190"/>
        <end position="216"/>
    </location>
</feature>
<sequence>MGLADFWSSVTVLLMFGNIFIKASEYDFDVFPVDKCPQSKQDWEMRSNVRKCNSTHGYHCVPNKHLTSLIEFCYPGGVKIPFESGNCLELAARGILNQVPCKMTFSNGCPETFFFSPELYRYPKCLAINTELQCFDADVECIYSRLLEGETEKQTNTSTENIAGKDIDEHITSTKKVNHNQKNDGEGNTVTVVLIVLVLVFMMFLIGSLVGITVYLRHTGKICYNERDQQEETKPLQSMAEYDTGCRDRTVTSHLVHSNGQSLSVHPSPDELESEHFLGDIDLLILLQRHCEDGIFENFIYLFKRKILENGKKILRIIESRDNNGWSLLHYAAKGGSKDILKTLLEHCDESKLYDTDNAGRTVLHIACKNGQYNLCVYILSNDRYCKRLLTVMSHVGWNAAHFTAVSGKIELFDLLYKKGEIDIQSETKNGLNILHIACIHGNTFFCKTLVNMNKELNLPFEKTDPRGWNIAHHAAKVGDIDLFNCFINEEFTSHKTHCRKTVLHICCENGHYELCELILKESPLLGKVLHDVDDEGWNALHYAAKGGNLKVFKMIEDSLKSSNPLETLCTETFYYETVLHICCIHKNVDICSYICNKLKSAPHKLNKVSTNNWTAAHYVAVEIQQDGTEEKLISILEEAGIDLKSLSEQGKTVLTVAFEHRNDNLIKYLLTHHMELVKINTPKLREAVAHSNIYEEMLEEALQKVNSQ</sequence>
<dbReference type="RefSeq" id="XP_022296875.1">
    <property type="nucleotide sequence ID" value="XM_022441167.1"/>
</dbReference>
<dbReference type="GeneID" id="111106471"/>
<evidence type="ECO:0000256" key="4">
    <source>
        <dbReference type="SAM" id="Phobius"/>
    </source>
</evidence>
<dbReference type="Proteomes" id="UP000694844">
    <property type="component" value="Chromosome 8"/>
</dbReference>
<keyword evidence="5" id="KW-1185">Reference proteome</keyword>
<dbReference type="RefSeq" id="XP_022296874.1">
    <property type="nucleotide sequence ID" value="XM_022441166.1"/>
</dbReference>
<protein>
    <submittedName>
        <fullName evidence="6 7">Serine/threonine-protein phosphatase 6 regulatory ankyrin repeat subunit C-like isoform X1</fullName>
    </submittedName>
</protein>
<evidence type="ECO:0000256" key="3">
    <source>
        <dbReference type="PROSITE-ProRule" id="PRU00023"/>
    </source>
</evidence>
<feature type="repeat" description="ANK" evidence="3">
    <location>
        <begin position="324"/>
        <end position="356"/>
    </location>
</feature>
<dbReference type="InterPro" id="IPR036770">
    <property type="entry name" value="Ankyrin_rpt-contain_sf"/>
</dbReference>
<dbReference type="SMART" id="SM00248">
    <property type="entry name" value="ANK"/>
    <property type="match status" value="10"/>
</dbReference>
<evidence type="ECO:0000313" key="7">
    <source>
        <dbReference type="RefSeq" id="XP_022296874.1"/>
    </source>
</evidence>
<dbReference type="AlphaFoldDB" id="A0A8B8B2M1"/>
<dbReference type="RefSeq" id="XP_022296873.1">
    <property type="nucleotide sequence ID" value="XM_022441165.1"/>
</dbReference>
<proteinExistence type="predicted"/>
<dbReference type="Gene3D" id="1.25.40.20">
    <property type="entry name" value="Ankyrin repeat-containing domain"/>
    <property type="match status" value="2"/>
</dbReference>
<keyword evidence="4" id="KW-0472">Membrane</keyword>
<dbReference type="SUPFAM" id="SSF48403">
    <property type="entry name" value="Ankyrin repeat"/>
    <property type="match status" value="2"/>
</dbReference>
<dbReference type="PANTHER" id="PTHR24198:SF195">
    <property type="entry name" value="DEATH DOMAIN-CONTAINING PROTEIN"/>
    <property type="match status" value="1"/>
</dbReference>
<keyword evidence="4" id="KW-0812">Transmembrane</keyword>
<dbReference type="PANTHER" id="PTHR24198">
    <property type="entry name" value="ANKYRIN REPEAT AND PROTEIN KINASE DOMAIN-CONTAINING PROTEIN"/>
    <property type="match status" value="1"/>
</dbReference>
<evidence type="ECO:0000256" key="2">
    <source>
        <dbReference type="ARBA" id="ARBA00023043"/>
    </source>
</evidence>